<gene>
    <name evidence="1" type="ORF">OOZ53_07785</name>
</gene>
<accession>A0ABT4VKQ5</accession>
<sequence length="123" mass="13915">MSKKAWRTVAGAEDYVKQLIAFFKPDVVVTEKIAKESGKGDHAKRIIAAIARVAEKAMLLDVVVPRMQRYQNKYAEARALAERFPELAASVPRKPRLWESEPFAMIYFEAVSLALEVVDHRNA</sequence>
<comment type="caution">
    <text evidence="1">The sequence shown here is derived from an EMBL/GenBank/DDBJ whole genome shotgun (WGS) entry which is preliminary data.</text>
</comment>
<evidence type="ECO:0000313" key="2">
    <source>
        <dbReference type="Proteomes" id="UP001148313"/>
    </source>
</evidence>
<keyword evidence="2" id="KW-1185">Reference proteome</keyword>
<organism evidence="1 2">
    <name type="scientific">Hoeflea poritis</name>
    <dbReference type="NCBI Taxonomy" id="2993659"/>
    <lineage>
        <taxon>Bacteria</taxon>
        <taxon>Pseudomonadati</taxon>
        <taxon>Pseudomonadota</taxon>
        <taxon>Alphaproteobacteria</taxon>
        <taxon>Hyphomicrobiales</taxon>
        <taxon>Rhizobiaceae</taxon>
        <taxon>Hoeflea</taxon>
    </lineage>
</organism>
<dbReference type="Proteomes" id="UP001148313">
    <property type="component" value="Unassembled WGS sequence"/>
</dbReference>
<proteinExistence type="predicted"/>
<reference evidence="1" key="1">
    <citation type="submission" date="2022-11" db="EMBL/GenBank/DDBJ databases">
        <title>Hoeflea poritis sp. nov., isolated from scleractinian coral Porites lutea.</title>
        <authorList>
            <person name="Zhang G."/>
            <person name="Wei Q."/>
            <person name="Cai L."/>
        </authorList>
    </citation>
    <scope>NUCLEOTIDE SEQUENCE</scope>
    <source>
        <strain evidence="1">E7-10</strain>
    </source>
</reference>
<name>A0ABT4VKQ5_9HYPH</name>
<dbReference type="EMBL" id="JAPJZH010000004">
    <property type="protein sequence ID" value="MDA4845245.1"/>
    <property type="molecule type" value="Genomic_DNA"/>
</dbReference>
<protein>
    <submittedName>
        <fullName evidence="1">Uncharacterized protein</fullName>
    </submittedName>
</protein>
<evidence type="ECO:0000313" key="1">
    <source>
        <dbReference type="EMBL" id="MDA4845245.1"/>
    </source>
</evidence>